<dbReference type="VEuPathDB" id="GiardiaDB:SS50377_24570"/>
<reference evidence="1 2" key="1">
    <citation type="journal article" date="2014" name="PLoS Genet.">
        <title>The Genome of Spironucleus salmonicida Highlights a Fish Pathogen Adapted to Fluctuating Environments.</title>
        <authorList>
            <person name="Xu F."/>
            <person name="Jerlstrom-Hultqvist J."/>
            <person name="Einarsson E."/>
            <person name="Astvaldsson A."/>
            <person name="Svard S.G."/>
            <person name="Andersson J.O."/>
        </authorList>
    </citation>
    <scope>NUCLEOTIDE SEQUENCE</scope>
    <source>
        <strain evidence="2">ATCC 50377</strain>
    </source>
</reference>
<sequence length="1339" mass="151714">MLCLLIQNIIQQATPYSVDFSPGNPQTVEFQFKPKYLNSGNYISINIQSGMVNLSVLQGQQLIVSWNQISETQVKEITNSLLTSYEFTIKIAPAQGHTILTFSYEQFTPIIDNFQNSVKLEGSTMQVLFLNCDVSDAKISAPVGVLLYFTKDQAYLSTDSCVNSSTTFCGYQELTVKDFTILRGVIKSNQEITIITVEQQSFVDVTLDGIQHVMKVPQSIYCYGFIKTDLQPLVRPLGLRPHIKFLTIVGTHVHPYNHGYVQAQVATDPLFSNIIGYSISGDIIIPRLLLQQLINATQTKLYIRVLQSIGHNNLDVALTTDMKILLMPNLNIIAPLVETPATLTPIQSNADDVSKFEGSLLSSCNFMKSHPLVKIIDSTEPPKYYYAARFRTTLSSKDSIIANLLSSVNHIPTINNHQGQSFDFFEQSYYSSAYIYQADINPPILSSDDIIPLGDVIFSLASLQTSGATYPINTSLVFAQIISANIKDNIEVITGNEFVYFAVNRDKTSLDKNGITIDIQLLDCAQKQFSVYHSQFNPLPNMLQHESHYGQFKNKQKINIDFTQLSQKVDYFSIQLHQQSCKVQLQVSYLGESVPVVIQGNQNDFVLDLGDTSDYQVFINSSHVYNKQGYLKLQILEATANDFEIQYAVTAQHYQSAVQDLLPRQILFQDKISSNGQQERFFSTKSNENLFIKFSASKLSENKQLKCRFVFQTITTSDNLQQQNGQLALRNQLNIFQFTNENNQEIRIKLNTTKDVLVYFCQQKVPDFSDYAMRCVQLSMFKDYYFIKHNFEGYSKGINYFGITTSNAELVYTISILKHHKLELSMPNVVEINNLDYKFVLYPENLVKTDSIITEVINCENCAICFSKTNPDIQFNKASKVGDCDFLIGILQDQKNPLQQSNELLAAFGTQQLFGTIISYQRVGNFQMIEFQANVVKRAMFDTMNLATLGWTLKQEDTQDGVTFYPNAYYKFLLPKQQLLSQTTISITIGPQINEQQPAVSVISFHYSVYLSTVSKTPNQFRFEYESNIEIGITTISLDKEQINKIIENSCVTDTTCYLYLGVFAQKQSSKPYSITQTYLALESTNTIDNVVQQLKFHTANNEGIKNNGNRTLYNFDVFAKPMSFILSPCKGYPTMRAGTTDYFYRSVGADDKIDVKEMIYKSNSAFAQEVLFSVRPATRYSQLGDWFIEIGDFRQINDNWAADLFVGIQDPRPGIPIKPITVQKTKTLQVIFKPSIPVGPNQNIQSLEYNVFSLPNLKTEQMYIPNTSCGLLMGGKQLLTNWITFDQWDDYYSLQTDIDFSSDPSSEHFISVVVRQKETNLSNSYKAVIIDKDGNPTE</sequence>
<dbReference type="EMBL" id="KI546115">
    <property type="protein sequence ID" value="EST44571.1"/>
    <property type="molecule type" value="Genomic_DNA"/>
</dbReference>
<proteinExistence type="predicted"/>
<name>V6LLE5_9EUKA</name>
<reference evidence="2" key="2">
    <citation type="submission" date="2020-12" db="EMBL/GenBank/DDBJ databases">
        <title>New Spironucleus salmonicida genome in near-complete chromosomes.</title>
        <authorList>
            <person name="Xu F."/>
            <person name="Kurt Z."/>
            <person name="Jimenez-Gonzalez A."/>
            <person name="Astvaldsson A."/>
            <person name="Andersson J.O."/>
            <person name="Svard S.G."/>
        </authorList>
    </citation>
    <scope>NUCLEOTIDE SEQUENCE</scope>
    <source>
        <strain evidence="2">ATCC 50377</strain>
    </source>
</reference>
<dbReference type="EMBL" id="AUWU02000005">
    <property type="protein sequence ID" value="KAH0572459.1"/>
    <property type="molecule type" value="Genomic_DNA"/>
</dbReference>
<keyword evidence="3" id="KW-1185">Reference proteome</keyword>
<organism evidence="1">
    <name type="scientific">Spironucleus salmonicida</name>
    <dbReference type="NCBI Taxonomy" id="348837"/>
    <lineage>
        <taxon>Eukaryota</taxon>
        <taxon>Metamonada</taxon>
        <taxon>Diplomonadida</taxon>
        <taxon>Hexamitidae</taxon>
        <taxon>Hexamitinae</taxon>
        <taxon>Spironucleus</taxon>
    </lineage>
</organism>
<evidence type="ECO:0000313" key="2">
    <source>
        <dbReference type="EMBL" id="KAH0572459.1"/>
    </source>
</evidence>
<evidence type="ECO:0000313" key="3">
    <source>
        <dbReference type="Proteomes" id="UP000018208"/>
    </source>
</evidence>
<evidence type="ECO:0000313" key="1">
    <source>
        <dbReference type="EMBL" id="EST44571.1"/>
    </source>
</evidence>
<gene>
    <name evidence="1" type="ORF">SS50377_15573</name>
    <name evidence="2" type="ORF">SS50377_24570</name>
</gene>
<dbReference type="Proteomes" id="UP000018208">
    <property type="component" value="Unassembled WGS sequence"/>
</dbReference>
<protein>
    <submittedName>
        <fullName evidence="1">Uncharacterized protein</fullName>
    </submittedName>
</protein>
<accession>V6LLE5</accession>